<proteinExistence type="inferred from homology"/>
<dbReference type="GO" id="GO:0005829">
    <property type="term" value="C:cytosol"/>
    <property type="evidence" value="ECO:0007669"/>
    <property type="project" value="TreeGrafter"/>
</dbReference>
<reference evidence="3" key="1">
    <citation type="journal article" date="2015" name="Proc. Natl. Acad. Sci. U.S.A.">
        <title>Networks of energetic and metabolic interactions define dynamics in microbial communities.</title>
        <authorList>
            <person name="Embree M."/>
            <person name="Liu J.K."/>
            <person name="Al-Bassam M.M."/>
            <person name="Zengler K."/>
        </authorList>
    </citation>
    <scope>NUCLEOTIDE SEQUENCE</scope>
</reference>
<gene>
    <name evidence="3" type="ORF">ASZ90_020052</name>
</gene>
<dbReference type="PANTHER" id="PTHR33449:SF1">
    <property type="entry name" value="NUCLEOID-ASSOCIATED PROTEIN YBAB"/>
    <property type="match status" value="1"/>
</dbReference>
<evidence type="ECO:0000313" key="3">
    <source>
        <dbReference type="EMBL" id="KUG02556.1"/>
    </source>
</evidence>
<dbReference type="PANTHER" id="PTHR33449">
    <property type="entry name" value="NUCLEOID-ASSOCIATED PROTEIN YBAB"/>
    <property type="match status" value="1"/>
</dbReference>
<dbReference type="Pfam" id="PF02575">
    <property type="entry name" value="YbaB_DNA_bd"/>
    <property type="match status" value="1"/>
</dbReference>
<accession>A0A0W8E1N2</accession>
<dbReference type="PIRSF" id="PIRSF004555">
    <property type="entry name" value="UCP004555"/>
    <property type="match status" value="1"/>
</dbReference>
<dbReference type="AlphaFoldDB" id="A0A0W8E1N2"/>
<protein>
    <recommendedName>
        <fullName evidence="4">Nucleoid-associated protein</fullName>
    </recommendedName>
</protein>
<comment type="caution">
    <text evidence="3">The sequence shown here is derived from an EMBL/GenBank/DDBJ whole genome shotgun (WGS) entry which is preliminary data.</text>
</comment>
<dbReference type="EMBL" id="LNQE01001917">
    <property type="protein sequence ID" value="KUG02556.1"/>
    <property type="molecule type" value="Genomic_DNA"/>
</dbReference>
<dbReference type="NCBIfam" id="TIGR00103">
    <property type="entry name" value="DNA_YbaB_EbfC"/>
    <property type="match status" value="1"/>
</dbReference>
<evidence type="ECO:0008006" key="4">
    <source>
        <dbReference type="Google" id="ProtNLM"/>
    </source>
</evidence>
<dbReference type="HAMAP" id="MF_00274">
    <property type="entry name" value="DNA_YbaB_EbfC"/>
    <property type="match status" value="1"/>
</dbReference>
<feature type="coiled-coil region" evidence="2">
    <location>
        <begin position="11"/>
        <end position="38"/>
    </location>
</feature>
<dbReference type="GO" id="GO:0003677">
    <property type="term" value="F:DNA binding"/>
    <property type="evidence" value="ECO:0007669"/>
    <property type="project" value="UniProtKB-KW"/>
</dbReference>
<name>A0A0W8E1N2_9ZZZZ</name>
<dbReference type="InterPro" id="IPR004401">
    <property type="entry name" value="YbaB/EbfC"/>
</dbReference>
<sequence length="109" mass="11753">MRFNPGGGANINKMMKEAKKIQARMAEMQEELESREFEASSGGGAVIVKVTGKQKIVSLKILPEAVDVDDIEMLEDMILAAANEAIKQSQDTVSQEMAKLTGGLNIPGM</sequence>
<keyword evidence="1" id="KW-0238">DNA-binding</keyword>
<evidence type="ECO:0000256" key="1">
    <source>
        <dbReference type="ARBA" id="ARBA00023125"/>
    </source>
</evidence>
<keyword evidence="2" id="KW-0175">Coiled coil</keyword>
<evidence type="ECO:0000256" key="2">
    <source>
        <dbReference type="SAM" id="Coils"/>
    </source>
</evidence>
<dbReference type="Gene3D" id="3.30.1310.10">
    <property type="entry name" value="Nucleoid-associated protein YbaB-like domain"/>
    <property type="match status" value="1"/>
</dbReference>
<organism evidence="3">
    <name type="scientific">hydrocarbon metagenome</name>
    <dbReference type="NCBI Taxonomy" id="938273"/>
    <lineage>
        <taxon>unclassified sequences</taxon>
        <taxon>metagenomes</taxon>
        <taxon>ecological metagenomes</taxon>
    </lineage>
</organism>
<dbReference type="InterPro" id="IPR036894">
    <property type="entry name" value="YbaB-like_sf"/>
</dbReference>
<dbReference type="SUPFAM" id="SSF82607">
    <property type="entry name" value="YbaB-like"/>
    <property type="match status" value="1"/>
</dbReference>